<dbReference type="AlphaFoldDB" id="S3V9L9"/>
<dbReference type="EMBL" id="AKWZ02000010">
    <property type="protein sequence ID" value="EPG73100.1"/>
    <property type="molecule type" value="Genomic_DNA"/>
</dbReference>
<comment type="caution">
    <text evidence="1">The sequence shown here is derived from an EMBL/GenBank/DDBJ whole genome shotgun (WGS) entry which is preliminary data.</text>
</comment>
<protein>
    <submittedName>
        <fullName evidence="1">Lipoprotein</fullName>
    </submittedName>
</protein>
<sequence length="323" mass="36454">MQERSLASIYRGVLLCSFIFLVSCSDQLRGKPTPAIPEIAGLYLNEKSTDWTKDNKLKIQMLWIRRTAQGELEFVNETLTRLQFSMSENREEMKLRSGKIITSGHELLFFESIYKELQRLYSGKNTDDPKNWDVKSFGPFIKVKEVGHLLTEGSGRSADLSEDMNSIRFSNGEVYKRIGMPLLGRISISTPKFKKVIDNDIAGVVYYHLPRSIYPGKDGKEYVTAFFSSTDNLSNEMSVLIGDVSGSIAEVFEYVAIIELRPKAGSKEISIPSPLSPVLLAGTVDKKAISQKEGTEELIRRLKQDPSVSKEELIRELERLKAK</sequence>
<evidence type="ECO:0000313" key="1">
    <source>
        <dbReference type="EMBL" id="EPG73100.1"/>
    </source>
</evidence>
<name>S3V9L9_9LEPT</name>
<dbReference type="OrthoDB" id="342410at2"/>
<organism evidence="1 2">
    <name type="scientific">Leptospira fainei serovar Hurstbridge str. BUT 6</name>
    <dbReference type="NCBI Taxonomy" id="1193011"/>
    <lineage>
        <taxon>Bacteria</taxon>
        <taxon>Pseudomonadati</taxon>
        <taxon>Spirochaetota</taxon>
        <taxon>Spirochaetia</taxon>
        <taxon>Leptospirales</taxon>
        <taxon>Leptospiraceae</taxon>
        <taxon>Leptospira</taxon>
    </lineage>
</organism>
<gene>
    <name evidence="1" type="ORF">LEP1GSC058_2444</name>
</gene>
<dbReference type="PROSITE" id="PS51257">
    <property type="entry name" value="PROKAR_LIPOPROTEIN"/>
    <property type="match status" value="1"/>
</dbReference>
<keyword evidence="1" id="KW-0449">Lipoprotein</keyword>
<dbReference type="NCBIfam" id="NF047800">
    <property type="entry name" value="LIC12353_lipo"/>
    <property type="match status" value="1"/>
</dbReference>
<dbReference type="RefSeq" id="WP_016549590.1">
    <property type="nucleotide sequence ID" value="NZ_AKWZ02000010.1"/>
</dbReference>
<reference evidence="1" key="1">
    <citation type="submission" date="2013-04" db="EMBL/GenBank/DDBJ databases">
        <authorList>
            <person name="Harkins D.M."/>
            <person name="Durkin A.S."/>
            <person name="Selengut J.D."/>
            <person name="Sanka R."/>
            <person name="DePew J."/>
            <person name="Purushe J."/>
            <person name="Ahmed A."/>
            <person name="van der Linden H."/>
            <person name="Goris M.G.A."/>
            <person name="Hartskeerl R.A."/>
            <person name="Vinetz J.M."/>
            <person name="Sutton G.G."/>
            <person name="Nelson W.C."/>
            <person name="Fouts D.E."/>
        </authorList>
    </citation>
    <scope>NUCLEOTIDE SEQUENCE [LARGE SCALE GENOMIC DNA]</scope>
    <source>
        <strain evidence="1">BUT 6</strain>
    </source>
</reference>
<evidence type="ECO:0000313" key="2">
    <source>
        <dbReference type="Proteomes" id="UP000014540"/>
    </source>
</evidence>
<proteinExistence type="predicted"/>
<accession>S3V9L9</accession>
<keyword evidence="2" id="KW-1185">Reference proteome</keyword>
<dbReference type="Proteomes" id="UP000014540">
    <property type="component" value="Unassembled WGS sequence"/>
</dbReference>